<organism evidence="1 2">
    <name type="scientific">Tritrichomonas musculus</name>
    <dbReference type="NCBI Taxonomy" id="1915356"/>
    <lineage>
        <taxon>Eukaryota</taxon>
        <taxon>Metamonada</taxon>
        <taxon>Parabasalia</taxon>
        <taxon>Tritrichomonadida</taxon>
        <taxon>Tritrichomonadidae</taxon>
        <taxon>Tritrichomonas</taxon>
    </lineage>
</organism>
<dbReference type="EMBL" id="JAPFFF010000004">
    <property type="protein sequence ID" value="KAK8891210.1"/>
    <property type="molecule type" value="Genomic_DNA"/>
</dbReference>
<sequence>MNIDWKSISSENIEDLRPIPWAYCQALINLKLWDKYCDAFYDDSLFEYIVGTLLKSSVRKNLLKNMEEEKIIHLLDTTNPLIRRHLLNILIEQSDQCPVSIAVGENLLTNISQHLWGYECTSEIFSLQSYDTLRNAFRSRVKPQHAKTPLMLWKYATDPSNSYIVKTKPSNNNENDNNQNKNCPYLQKSKFTYLTPSNFANARQLKKRTNFGNFIAEIYIEGLEALKSNNNEHIEDEKYFNFVYQPFHSIFVGFQDVWIQNKDVYKKVREALLAFPFHLTKFTPISQFMTDLSPANNYFNFTYFIKHRILNNDDIIFNILPASLEEDFKKPLRETKHVSKFIFRLISITNNQVINFYRSLQATSMSQTLKNDKTNDYNKLAFIWPKLLQYYEDYVLNAFERNEAYQLSYLIRQINEENIDSLTKISETLSLPFDYSMGIFNKIINNTLDNKDSIVSNSSLNYQRKINNIFTAMITPFSWKNSISISDQIKYTPFFKFLDANTRDKILIDFICDPSGKYISNEISNDAPTTLLALCLIFDDLKKITQILSRTKDDQSDEYGFIKDVSINFPASLTQKSRKVEEYKGTLHLFEKKIIPLLRHKQVSIANNAYILYIKFVEKLFYFAIKLNDKNFYKLACDCHFRLCRFLNANTSQEIQQFVINKFIEQVCNPLSLYVGIKAHESENSDGSEEYAADLYDDLIVKFPFSIEKTGLTMFPIIVQILLSSKHPKLPGIGKIGSIIVEKLMNRLFNEIPATFNIPSNYASSVLSSYSFYSYFKQLEESDVLKNENVINGIKLLQNERGKLILPDLLVKKFLKNAAIKVSKLNVSASSLYLFVDPALVDNQFFAKSKSSKITPAIEPFLKFIEILSEKINSYNSENYEHPTTSLINQFKSLIFANNRGSYSNLCYGELSIKHQLPQSVVEQFDQIRKSYSTKDSNILSDSLSSYTQKLHNFDTDFVLTNKTINFIKAIFKDDIDQNFLLELISSESFDYDVLTTISQFVPLTKQQERQIKKNGEEPDKQPLTFNIHVYYQTNLAYEYFLKIKDLRPPAKPKKCTLCGKVLTQQSTQNKKKNSPSSENISWKDVVSWNIIKPILGFDPETFCEALKTNGYGLFNYVKILYKQLTKNNLDINLESKTVKLINNGEKGGQFTPINFNLVAHLLNLCFKDILIEDPEPTKENPNPKPTPTLFSDEKGFIKYTLEPFSDKNSNASNGNKLQGDKKFFSTKVLISYLASILSLPITIGHVDLTIFTSSLIEILSMFPSDLKKVIGDDNYSYYIDHLVTMLITHISFGKDIKDKEWAKKFESPLYEAFFRLFTSDAMHHISLEIVNKKLQTLCNNDEKNAIVSSFVSILSSTELNYTLHTRTRTVAWCVDPRYVGSQLPSYCIEFMDSLASDEKCHIDVKKTIAAGIVAFFKSQALIRSNPTSQFKELFEILKKLYSKSKLLMTPFFCQLLRPKFCFALASTSTAYSSIMPTKSLPEALLTSLPFGLISMPRDDRFEDDKTEVNDKDAPKSWKDAHDMFLAAFIGNSLLLKEENVLQLVIQVLTKVQARGGRTAEMIAKFIISLLSEPNILRLSSILINFIFSFCLQDPHKGFEKLVDSFISIFKRLRECIDIVNDKQAPNFWIDQYNFKASNYELIEQTCNSFIMSFESVISNLKDQADMQNAHEIAKRIVEVMDGSNHPKLFISPFFKLRNLFSFISDDDLLKPLLSLYSSSETNEEENLSCLLKFLRKNALTIGDDTLYPSFIKDAFKKNINGLSVKVMKEICEWPLELCQNKKVIDLICPLIASFKKYILKPASTSSTELSDDLKEILDKLWAFGKSEYSQYQPYQAMSDSLSYVYGSPINQNLPSVTETQILNSIKEKRKPKTSKRRGRR</sequence>
<dbReference type="Proteomes" id="UP001470230">
    <property type="component" value="Unassembled WGS sequence"/>
</dbReference>
<comment type="caution">
    <text evidence="1">The sequence shown here is derived from an EMBL/GenBank/DDBJ whole genome shotgun (WGS) entry which is preliminary data.</text>
</comment>
<accession>A0ABR2KJ94</accession>
<evidence type="ECO:0000313" key="2">
    <source>
        <dbReference type="Proteomes" id="UP001470230"/>
    </source>
</evidence>
<reference evidence="1 2" key="1">
    <citation type="submission" date="2024-04" db="EMBL/GenBank/DDBJ databases">
        <title>Tritrichomonas musculus Genome.</title>
        <authorList>
            <person name="Alves-Ferreira E."/>
            <person name="Grigg M."/>
            <person name="Lorenzi H."/>
            <person name="Galac M."/>
        </authorList>
    </citation>
    <scope>NUCLEOTIDE SEQUENCE [LARGE SCALE GENOMIC DNA]</scope>
    <source>
        <strain evidence="1 2">EAF2021</strain>
    </source>
</reference>
<proteinExistence type="predicted"/>
<gene>
    <name evidence="1" type="ORF">M9Y10_028416</name>
</gene>
<name>A0ABR2KJ94_9EUKA</name>
<evidence type="ECO:0000313" key="1">
    <source>
        <dbReference type="EMBL" id="KAK8891210.1"/>
    </source>
</evidence>
<protein>
    <submittedName>
        <fullName evidence="1">Uncharacterized protein</fullName>
    </submittedName>
</protein>
<keyword evidence="2" id="KW-1185">Reference proteome</keyword>